<dbReference type="PANTHER" id="PTHR10293:SF16">
    <property type="entry name" value="GLUTAREDOXIN-RELATED PROTEIN 5, MITOCHONDRIAL"/>
    <property type="match status" value="1"/>
</dbReference>
<reference evidence="8" key="1">
    <citation type="submission" date="2023-03" db="EMBL/GenBank/DDBJ databases">
        <title>Massive genome expansion in bonnet fungi (Mycena s.s.) driven by repeated elements and novel gene families across ecological guilds.</title>
        <authorList>
            <consortium name="Lawrence Berkeley National Laboratory"/>
            <person name="Harder C.B."/>
            <person name="Miyauchi S."/>
            <person name="Viragh M."/>
            <person name="Kuo A."/>
            <person name="Thoen E."/>
            <person name="Andreopoulos B."/>
            <person name="Lu D."/>
            <person name="Skrede I."/>
            <person name="Drula E."/>
            <person name="Henrissat B."/>
            <person name="Morin E."/>
            <person name="Kohler A."/>
            <person name="Barry K."/>
            <person name="LaButti K."/>
            <person name="Morin E."/>
            <person name="Salamov A."/>
            <person name="Lipzen A."/>
            <person name="Mereny Z."/>
            <person name="Hegedus B."/>
            <person name="Baldrian P."/>
            <person name="Stursova M."/>
            <person name="Weitz H."/>
            <person name="Taylor A."/>
            <person name="Grigoriev I.V."/>
            <person name="Nagy L.G."/>
            <person name="Martin F."/>
            <person name="Kauserud H."/>
        </authorList>
    </citation>
    <scope>NUCLEOTIDE SEQUENCE</scope>
    <source>
        <strain evidence="8">CBHHK188m</strain>
    </source>
</reference>
<evidence type="ECO:0000256" key="1">
    <source>
        <dbReference type="ARBA" id="ARBA00022714"/>
    </source>
</evidence>
<sequence length="248" mass="27628">MVYRTSSLKNATEFFYQSYACTRRSIYRWVVLSFAVPSGSLNDPRETVRSAIWPSPNPNEKPIYIPAGIRVPYSVMIMQRRTDLWGSDGRFISQNGRLNAWWTLRSSLTLSRSTVLVPNRLAARFLSQEARAQIQNAVSSSPVVLFMKGTPAHPECGFSRAAIQVLGLQGVPEDKLKTYNVLADPELRSGIKEFSDWPTIPQLYVNGEFLGGCDILLSMHQSGELETFLEGANIIDTVEGEAVPVQAP</sequence>
<dbReference type="InterPro" id="IPR002109">
    <property type="entry name" value="Glutaredoxin"/>
</dbReference>
<keyword evidence="3" id="KW-0408">Iron</keyword>
<evidence type="ECO:0000256" key="6">
    <source>
        <dbReference type="ARBA" id="ARBA00067618"/>
    </source>
</evidence>
<organism evidence="8 9">
    <name type="scientific">Mycena maculata</name>
    <dbReference type="NCBI Taxonomy" id="230809"/>
    <lineage>
        <taxon>Eukaryota</taxon>
        <taxon>Fungi</taxon>
        <taxon>Dikarya</taxon>
        <taxon>Basidiomycota</taxon>
        <taxon>Agaricomycotina</taxon>
        <taxon>Agaricomycetes</taxon>
        <taxon>Agaricomycetidae</taxon>
        <taxon>Agaricales</taxon>
        <taxon>Marasmiineae</taxon>
        <taxon>Mycenaceae</taxon>
        <taxon>Mycena</taxon>
    </lineage>
</organism>
<dbReference type="GO" id="GO:0015036">
    <property type="term" value="F:disulfide oxidoreductase activity"/>
    <property type="evidence" value="ECO:0007669"/>
    <property type="project" value="UniProtKB-ARBA"/>
</dbReference>
<dbReference type="InterPro" id="IPR033658">
    <property type="entry name" value="GRX_PICOT-like"/>
</dbReference>
<dbReference type="FunFam" id="3.40.30.10:FF:000005">
    <property type="entry name" value="Glutaredoxin 5"/>
    <property type="match status" value="1"/>
</dbReference>
<dbReference type="SUPFAM" id="SSF52833">
    <property type="entry name" value="Thioredoxin-like"/>
    <property type="match status" value="1"/>
</dbReference>
<dbReference type="NCBIfam" id="TIGR00365">
    <property type="entry name" value="Grx4 family monothiol glutaredoxin"/>
    <property type="match status" value="1"/>
</dbReference>
<dbReference type="PANTHER" id="PTHR10293">
    <property type="entry name" value="GLUTAREDOXIN FAMILY MEMBER"/>
    <property type="match status" value="1"/>
</dbReference>
<dbReference type="EMBL" id="JARJLG010000168">
    <property type="protein sequence ID" value="KAJ7733417.1"/>
    <property type="molecule type" value="Genomic_DNA"/>
</dbReference>
<dbReference type="PROSITE" id="PS51354">
    <property type="entry name" value="GLUTAREDOXIN_2"/>
    <property type="match status" value="1"/>
</dbReference>
<proteinExistence type="predicted"/>
<dbReference type="AlphaFoldDB" id="A0AAD7I253"/>
<dbReference type="Gene3D" id="3.40.30.10">
    <property type="entry name" value="Glutaredoxin"/>
    <property type="match status" value="1"/>
</dbReference>
<dbReference type="GO" id="GO:0051537">
    <property type="term" value="F:2 iron, 2 sulfur cluster binding"/>
    <property type="evidence" value="ECO:0007669"/>
    <property type="project" value="UniProtKB-KW"/>
</dbReference>
<dbReference type="GO" id="GO:0005759">
    <property type="term" value="C:mitochondrial matrix"/>
    <property type="evidence" value="ECO:0007669"/>
    <property type="project" value="TreeGrafter"/>
</dbReference>
<dbReference type="GO" id="GO:0046872">
    <property type="term" value="F:metal ion binding"/>
    <property type="evidence" value="ECO:0007669"/>
    <property type="project" value="UniProtKB-KW"/>
</dbReference>
<keyword evidence="9" id="KW-1185">Reference proteome</keyword>
<comment type="caution">
    <text evidence="8">The sequence shown here is derived from an EMBL/GenBank/DDBJ whole genome shotgun (WGS) entry which is preliminary data.</text>
</comment>
<gene>
    <name evidence="8" type="ORF">DFH07DRAFT_944876</name>
</gene>
<dbReference type="InterPro" id="IPR036249">
    <property type="entry name" value="Thioredoxin-like_sf"/>
</dbReference>
<name>A0AAD7I253_9AGAR</name>
<accession>A0AAD7I253</accession>
<dbReference type="GO" id="GO:0044571">
    <property type="term" value="P:[2Fe-2S] cluster assembly"/>
    <property type="evidence" value="ECO:0007669"/>
    <property type="project" value="UniProtKB-ARBA"/>
</dbReference>
<evidence type="ECO:0000256" key="2">
    <source>
        <dbReference type="ARBA" id="ARBA00022723"/>
    </source>
</evidence>
<dbReference type="CDD" id="cd03028">
    <property type="entry name" value="GRX_PICOT_like"/>
    <property type="match status" value="1"/>
</dbReference>
<protein>
    <recommendedName>
        <fullName evidence="6">Monothiol glutaredoxin-5, mitochondrial</fullName>
    </recommendedName>
</protein>
<dbReference type="InterPro" id="IPR004480">
    <property type="entry name" value="Monothiol_GRX-rel"/>
</dbReference>
<feature type="domain" description="Glutaredoxin" evidence="7">
    <location>
        <begin position="143"/>
        <end position="209"/>
    </location>
</feature>
<keyword evidence="1" id="KW-0001">2Fe-2S</keyword>
<evidence type="ECO:0000256" key="3">
    <source>
        <dbReference type="ARBA" id="ARBA00023004"/>
    </source>
</evidence>
<evidence type="ECO:0000313" key="8">
    <source>
        <dbReference type="EMBL" id="KAJ7733417.1"/>
    </source>
</evidence>
<evidence type="ECO:0000256" key="4">
    <source>
        <dbReference type="ARBA" id="ARBA00023014"/>
    </source>
</evidence>
<dbReference type="Pfam" id="PF00462">
    <property type="entry name" value="Glutaredoxin"/>
    <property type="match status" value="1"/>
</dbReference>
<evidence type="ECO:0000259" key="7">
    <source>
        <dbReference type="Pfam" id="PF00462"/>
    </source>
</evidence>
<evidence type="ECO:0000313" key="9">
    <source>
        <dbReference type="Proteomes" id="UP001215280"/>
    </source>
</evidence>
<keyword evidence="4" id="KW-0411">Iron-sulfur</keyword>
<evidence type="ECO:0000256" key="5">
    <source>
        <dbReference type="ARBA" id="ARBA00023284"/>
    </source>
</evidence>
<dbReference type="Proteomes" id="UP001215280">
    <property type="component" value="Unassembled WGS sequence"/>
</dbReference>
<keyword evidence="5" id="KW-0676">Redox-active center</keyword>
<keyword evidence="2" id="KW-0479">Metal-binding</keyword>